<evidence type="ECO:0000313" key="2">
    <source>
        <dbReference type="Proteomes" id="UP001496627"/>
    </source>
</evidence>
<proteinExistence type="predicted"/>
<accession>A0ABV0MCK6</accession>
<dbReference type="SUPFAM" id="SSF55331">
    <property type="entry name" value="Tautomerase/MIF"/>
    <property type="match status" value="1"/>
</dbReference>
<name>A0ABV0MCK6_9HYPH</name>
<dbReference type="Gene3D" id="3.10.450.50">
    <property type="match status" value="1"/>
</dbReference>
<evidence type="ECO:0000313" key="1">
    <source>
        <dbReference type="EMBL" id="MEQ1408845.1"/>
    </source>
</evidence>
<reference evidence="1 2" key="1">
    <citation type="submission" date="2024-05" db="EMBL/GenBank/DDBJ databases">
        <title>Neorhizobium sp. Rsf11, a plant growth promoting and heavy metal resistant PAH-degrader.</title>
        <authorList>
            <person name="Golubev S.N."/>
            <person name="Muratova A.Y."/>
            <person name="Markelova M.I."/>
        </authorList>
    </citation>
    <scope>NUCLEOTIDE SEQUENCE [LARGE SCALE GENOMIC DNA]</scope>
    <source>
        <strain evidence="1 2">Rsf11</strain>
    </source>
</reference>
<evidence type="ECO:0008006" key="3">
    <source>
        <dbReference type="Google" id="ProtNLM"/>
    </source>
</evidence>
<gene>
    <name evidence="1" type="ORF">ABK249_28385</name>
</gene>
<keyword evidence="2" id="KW-1185">Reference proteome</keyword>
<protein>
    <recommendedName>
        <fullName evidence="3">4-oxalocrotonate tautomerase</fullName>
    </recommendedName>
</protein>
<dbReference type="SUPFAM" id="SSF54427">
    <property type="entry name" value="NTF2-like"/>
    <property type="match status" value="1"/>
</dbReference>
<organism evidence="1 2">
    <name type="scientific">Neorhizobium phenanthreniclasticum</name>
    <dbReference type="NCBI Taxonomy" id="3157917"/>
    <lineage>
        <taxon>Bacteria</taxon>
        <taxon>Pseudomonadati</taxon>
        <taxon>Pseudomonadota</taxon>
        <taxon>Alphaproteobacteria</taxon>
        <taxon>Hyphomicrobiales</taxon>
        <taxon>Rhizobiaceae</taxon>
        <taxon>Rhizobium/Agrobacterium group</taxon>
        <taxon>Neorhizobium</taxon>
    </lineage>
</organism>
<dbReference type="InterPro" id="IPR014347">
    <property type="entry name" value="Tautomerase/MIF_sf"/>
</dbReference>
<dbReference type="Gene3D" id="3.30.429.10">
    <property type="entry name" value="Macrophage Migration Inhibitory Factor"/>
    <property type="match status" value="1"/>
</dbReference>
<dbReference type="Proteomes" id="UP001496627">
    <property type="component" value="Unassembled WGS sequence"/>
</dbReference>
<dbReference type="InterPro" id="IPR032710">
    <property type="entry name" value="NTF2-like_dom_sf"/>
</dbReference>
<dbReference type="RefSeq" id="WP_052182546.1">
    <property type="nucleotide sequence ID" value="NZ_JBEAAL010000031.1"/>
</dbReference>
<comment type="caution">
    <text evidence="1">The sequence shown here is derived from an EMBL/GenBank/DDBJ whole genome shotgun (WGS) entry which is preliminary data.</text>
</comment>
<dbReference type="EMBL" id="JBEAAL010000031">
    <property type="protein sequence ID" value="MEQ1408845.1"/>
    <property type="molecule type" value="Genomic_DNA"/>
</dbReference>
<sequence>MPVIETTLIEGYDAETKARLMKGMARVVRSVIAAVPEGTITVIREVSPSSYARGGIPRVPGPPLPPATDFVADFAKALASGDAAKASAFLTPEFTATDTKGATINLAGLMNAAAGRVYVRFDESVNDENVLVFAEGRAGSARFIERFTISGKLISGYTIWTTA</sequence>